<dbReference type="SUPFAM" id="SSF103481">
    <property type="entry name" value="Multidrug resistance efflux transporter EmrE"/>
    <property type="match status" value="2"/>
</dbReference>
<keyword evidence="3 6" id="KW-0812">Transmembrane</keyword>
<dbReference type="InterPro" id="IPR051258">
    <property type="entry name" value="Diverse_Substrate_Transporter"/>
</dbReference>
<comment type="subcellular location">
    <subcellularLocation>
        <location evidence="1">Cell membrane</location>
        <topology evidence="1">Multi-pass membrane protein</topology>
    </subcellularLocation>
</comment>
<feature type="transmembrane region" description="Helical" evidence="6">
    <location>
        <begin position="175"/>
        <end position="199"/>
    </location>
</feature>
<feature type="transmembrane region" description="Helical" evidence="6">
    <location>
        <begin position="94"/>
        <end position="115"/>
    </location>
</feature>
<feature type="transmembrane region" description="Helical" evidence="6">
    <location>
        <begin position="150"/>
        <end position="168"/>
    </location>
</feature>
<dbReference type="PANTHER" id="PTHR42920:SF5">
    <property type="entry name" value="EAMA DOMAIN-CONTAINING PROTEIN"/>
    <property type="match status" value="1"/>
</dbReference>
<dbReference type="AlphaFoldDB" id="A0A841I7Q3"/>
<evidence type="ECO:0000256" key="1">
    <source>
        <dbReference type="ARBA" id="ARBA00004651"/>
    </source>
</evidence>
<gene>
    <name evidence="8" type="ORF">HNR42_003295</name>
</gene>
<dbReference type="Pfam" id="PF00892">
    <property type="entry name" value="EamA"/>
    <property type="match status" value="2"/>
</dbReference>
<keyword evidence="4 6" id="KW-1133">Transmembrane helix</keyword>
<dbReference type="InterPro" id="IPR037185">
    <property type="entry name" value="EmrE-like"/>
</dbReference>
<feature type="transmembrane region" description="Helical" evidence="6">
    <location>
        <begin position="211"/>
        <end position="233"/>
    </location>
</feature>
<feature type="transmembrane region" description="Helical" evidence="6">
    <location>
        <begin position="266"/>
        <end position="286"/>
    </location>
</feature>
<proteinExistence type="predicted"/>
<dbReference type="GO" id="GO:0005886">
    <property type="term" value="C:plasma membrane"/>
    <property type="evidence" value="ECO:0007669"/>
    <property type="project" value="UniProtKB-SubCell"/>
</dbReference>
<dbReference type="RefSeq" id="WP_183988576.1">
    <property type="nucleotide sequence ID" value="NZ_JACHHG010000016.1"/>
</dbReference>
<name>A0A841I7Q3_9DEIO</name>
<keyword evidence="9" id="KW-1185">Reference proteome</keyword>
<evidence type="ECO:0000256" key="6">
    <source>
        <dbReference type="SAM" id="Phobius"/>
    </source>
</evidence>
<feature type="domain" description="EamA" evidence="7">
    <location>
        <begin position="150"/>
        <end position="282"/>
    </location>
</feature>
<evidence type="ECO:0000256" key="4">
    <source>
        <dbReference type="ARBA" id="ARBA00022989"/>
    </source>
</evidence>
<accession>A0A841I7Q3</accession>
<dbReference type="EMBL" id="JACHHG010000016">
    <property type="protein sequence ID" value="MBB6099835.1"/>
    <property type="molecule type" value="Genomic_DNA"/>
</dbReference>
<feature type="transmembrane region" description="Helical" evidence="6">
    <location>
        <begin position="66"/>
        <end position="88"/>
    </location>
</feature>
<reference evidence="8 9" key="1">
    <citation type="submission" date="2020-08" db="EMBL/GenBank/DDBJ databases">
        <title>Genomic Encyclopedia of Type Strains, Phase IV (KMG-IV): sequencing the most valuable type-strain genomes for metagenomic binning, comparative biology and taxonomic classification.</title>
        <authorList>
            <person name="Goeker M."/>
        </authorList>
    </citation>
    <scope>NUCLEOTIDE SEQUENCE [LARGE SCALE GENOMIC DNA]</scope>
    <source>
        <strain evidence="8 9">DSM 21458</strain>
    </source>
</reference>
<evidence type="ECO:0000256" key="3">
    <source>
        <dbReference type="ARBA" id="ARBA00022692"/>
    </source>
</evidence>
<protein>
    <submittedName>
        <fullName evidence="8">Drug/metabolite transporter (DMT)-like permease</fullName>
    </submittedName>
</protein>
<dbReference type="PANTHER" id="PTHR42920">
    <property type="entry name" value="OS03G0707200 PROTEIN-RELATED"/>
    <property type="match status" value="1"/>
</dbReference>
<evidence type="ECO:0000313" key="9">
    <source>
        <dbReference type="Proteomes" id="UP000569951"/>
    </source>
</evidence>
<dbReference type="Proteomes" id="UP000569951">
    <property type="component" value="Unassembled WGS sequence"/>
</dbReference>
<organism evidence="8 9">
    <name type="scientific">Deinobacterium chartae</name>
    <dbReference type="NCBI Taxonomy" id="521158"/>
    <lineage>
        <taxon>Bacteria</taxon>
        <taxon>Thermotogati</taxon>
        <taxon>Deinococcota</taxon>
        <taxon>Deinococci</taxon>
        <taxon>Deinococcales</taxon>
        <taxon>Deinococcaceae</taxon>
        <taxon>Deinobacterium</taxon>
    </lineage>
</organism>
<keyword evidence="5 6" id="KW-0472">Membrane</keyword>
<feature type="transmembrane region" description="Helical" evidence="6">
    <location>
        <begin position="240"/>
        <end position="260"/>
    </location>
</feature>
<evidence type="ECO:0000313" key="8">
    <source>
        <dbReference type="EMBL" id="MBB6099835.1"/>
    </source>
</evidence>
<evidence type="ECO:0000259" key="7">
    <source>
        <dbReference type="Pfam" id="PF00892"/>
    </source>
</evidence>
<evidence type="ECO:0000256" key="5">
    <source>
        <dbReference type="ARBA" id="ARBA00023136"/>
    </source>
</evidence>
<dbReference type="InterPro" id="IPR000620">
    <property type="entry name" value="EamA_dom"/>
</dbReference>
<sequence length="296" mass="29665">MSPAALGTLLILISAAAYGAMAIFARLAYAAGSDLYTLLALRFLIASGALLLLLRLTGRRLPGGPALLGLTLMGGVVYMAQALAYFAALQFIPAGLVALLLYTYPAMVTLADAWLHRTPLTPPKLGALALALLGTALTLGPQTLPEGGTLGVLLALASGVIYTGYILAGNRLLPGTGVIASSSVILGSAALVSALLAAVQGPQLPGTPLGWAAVGGVALVSTVIASVTFFAGLRRIGPSNAALLSTFEPAVTLLLAALVLGERVSGLQLAGGLLIVASALLVQLGMHATGRRAAQG</sequence>
<feature type="transmembrane region" description="Helical" evidence="6">
    <location>
        <begin position="35"/>
        <end position="54"/>
    </location>
</feature>
<keyword evidence="2" id="KW-1003">Cell membrane</keyword>
<evidence type="ECO:0000256" key="2">
    <source>
        <dbReference type="ARBA" id="ARBA00022475"/>
    </source>
</evidence>
<comment type="caution">
    <text evidence="8">The sequence shown here is derived from an EMBL/GenBank/DDBJ whole genome shotgun (WGS) entry which is preliminary data.</text>
</comment>
<feature type="domain" description="EamA" evidence="7">
    <location>
        <begin position="6"/>
        <end position="139"/>
    </location>
</feature>